<name>A0A1Y0V6R9_9PROT</name>
<geneLocation type="plasmid" evidence="4">
    <name>pAP1447-2</name>
</geneLocation>
<dbReference type="Proteomes" id="UP000195633">
    <property type="component" value="Plasmid pAP1447-1"/>
</dbReference>
<dbReference type="Proteomes" id="UP000195633">
    <property type="component" value="Plasmid pAP1447-2"/>
</dbReference>
<keyword evidence="1" id="KW-0472">Membrane</keyword>
<feature type="transmembrane region" description="Helical" evidence="1">
    <location>
        <begin position="36"/>
        <end position="59"/>
    </location>
</feature>
<feature type="transmembrane region" description="Helical" evidence="1">
    <location>
        <begin position="6"/>
        <end position="29"/>
    </location>
</feature>
<keyword evidence="2" id="KW-0614">Plasmid</keyword>
<accession>A0A1Y0V6R9</accession>
<dbReference type="EMBL" id="CP021525">
    <property type="protein sequence ID" value="ARW11776.1"/>
    <property type="molecule type" value="Genomic_DNA"/>
</dbReference>
<evidence type="ECO:0000256" key="1">
    <source>
        <dbReference type="SAM" id="Phobius"/>
    </source>
</evidence>
<dbReference type="EMBL" id="CP021525">
    <property type="protein sequence ID" value="ARW11927.1"/>
    <property type="molecule type" value="Genomic_DNA"/>
</dbReference>
<geneLocation type="plasmid" evidence="2">
    <name>pAP1447-1</name>
</geneLocation>
<organism evidence="2 5">
    <name type="scientific">Acetobacter ascendens</name>
    <dbReference type="NCBI Taxonomy" id="481146"/>
    <lineage>
        <taxon>Bacteria</taxon>
        <taxon>Pseudomonadati</taxon>
        <taxon>Pseudomonadota</taxon>
        <taxon>Alphaproteobacteria</taxon>
        <taxon>Acetobacterales</taxon>
        <taxon>Acetobacteraceae</taxon>
        <taxon>Acetobacter</taxon>
    </lineage>
</organism>
<evidence type="ECO:0000313" key="4">
    <source>
        <dbReference type="EMBL" id="ARW12175.1"/>
    </source>
</evidence>
<dbReference type="RefSeq" id="WP_019089466.1">
    <property type="nucleotide sequence ID" value="NZ_CP021525.1"/>
</dbReference>
<gene>
    <name evidence="2" type="ORF">S101447_02739</name>
    <name evidence="3" type="ORF">S101447_02890</name>
    <name evidence="4" type="ORF">S101447_03138</name>
</gene>
<proteinExistence type="predicted"/>
<keyword evidence="1" id="KW-1133">Transmembrane helix</keyword>
<evidence type="ECO:0000313" key="5">
    <source>
        <dbReference type="Proteomes" id="UP000195633"/>
    </source>
</evidence>
<geneLocation type="plasmid" evidence="5">
    <name>pap1447-2 sequence</name>
</geneLocation>
<dbReference type="EMBL" id="CP021526">
    <property type="protein sequence ID" value="ARW12175.1"/>
    <property type="molecule type" value="Genomic_DNA"/>
</dbReference>
<protein>
    <submittedName>
        <fullName evidence="2">Uncharacterized protein</fullName>
    </submittedName>
</protein>
<geneLocation type="plasmid" evidence="5">
    <name>pap1447-1 sequence</name>
</geneLocation>
<sequence length="63" mass="7041">MDSNSLSINVLLFLLLYSVVVFIVTWLWFSERKQGLLAFFLLILPAFLAAWCGGTDSLFGADP</sequence>
<evidence type="ECO:0000313" key="2">
    <source>
        <dbReference type="EMBL" id="ARW11776.1"/>
    </source>
</evidence>
<keyword evidence="1" id="KW-0812">Transmembrane</keyword>
<evidence type="ECO:0000313" key="3">
    <source>
        <dbReference type="EMBL" id="ARW11927.1"/>
    </source>
</evidence>
<reference evidence="2 5" key="1">
    <citation type="submission" date="2017-05" db="EMBL/GenBank/DDBJ databases">
        <title>Genome sequence of Acetobacter pasteurianus subsp. ascendens strain SRCM101447.</title>
        <authorList>
            <person name="Cho S.H."/>
        </authorList>
    </citation>
    <scope>NUCLEOTIDE SEQUENCE [LARGE SCALE GENOMIC DNA]</scope>
    <source>
        <strain evidence="2 5">SRCM101447</strain>
        <plasmid evidence="2">pAP1447-1</plasmid>
        <plasmid evidence="4">pAP1447-2</plasmid>
        <plasmid evidence="5">Plasmid pap1447-1 sequence</plasmid>
        <plasmid evidence="5">Plasmid pap1447-2 sequence</plasmid>
    </source>
</reference>
<dbReference type="AlphaFoldDB" id="A0A1Y0V6R9"/>